<gene>
    <name evidence="7 10" type="primary">lpxD</name>
    <name evidence="10" type="ORF">KDA27_10370</name>
</gene>
<dbReference type="InterPro" id="IPR007691">
    <property type="entry name" value="LpxD"/>
</dbReference>
<evidence type="ECO:0000313" key="10">
    <source>
        <dbReference type="EMBL" id="MCA9756198.1"/>
    </source>
</evidence>
<keyword evidence="6 7" id="KW-0012">Acyltransferase</keyword>
<keyword evidence="3 7" id="KW-0808">Transferase</keyword>
<comment type="caution">
    <text evidence="10">The sequence shown here is derived from an EMBL/GenBank/DDBJ whole genome shotgun (WGS) entry which is preliminary data.</text>
</comment>
<keyword evidence="2 7" id="KW-0441">Lipid A biosynthesis</keyword>
<protein>
    <recommendedName>
        <fullName evidence="7">UDP-3-O-acylglucosamine N-acyltransferase</fullName>
        <ecNumber evidence="7">2.3.1.191</ecNumber>
    </recommendedName>
</protein>
<dbReference type="GO" id="GO:0016410">
    <property type="term" value="F:N-acyltransferase activity"/>
    <property type="evidence" value="ECO:0007669"/>
    <property type="project" value="InterPro"/>
</dbReference>
<dbReference type="Pfam" id="PF00132">
    <property type="entry name" value="Hexapep"/>
    <property type="match status" value="1"/>
</dbReference>
<evidence type="ECO:0000256" key="1">
    <source>
        <dbReference type="ARBA" id="ARBA00022516"/>
    </source>
</evidence>
<dbReference type="NCBIfam" id="TIGR01853">
    <property type="entry name" value="lipid_A_lpxD"/>
    <property type="match status" value="1"/>
</dbReference>
<comment type="function">
    <text evidence="7">Catalyzes the N-acylation of UDP-3-O-acylglucosamine using 3-hydroxyacyl-ACP as the acyl donor. Is involved in the biosynthesis of lipid A, a phosphorylated glycolipid that anchors the lipopolysaccharide to the outer membrane of the cell.</text>
</comment>
<proteinExistence type="inferred from homology"/>
<dbReference type="Pfam" id="PF14602">
    <property type="entry name" value="Hexapep_2"/>
    <property type="match status" value="1"/>
</dbReference>
<dbReference type="InterPro" id="IPR020573">
    <property type="entry name" value="UDP_GlcNAc_AcTrfase_non-rep"/>
</dbReference>
<dbReference type="InterPro" id="IPR011004">
    <property type="entry name" value="Trimer_LpxA-like_sf"/>
</dbReference>
<feature type="active site" description="Proton acceptor" evidence="7">
    <location>
        <position position="240"/>
    </location>
</feature>
<name>A0A956NE90_UNCEI</name>
<sequence length="373" mass="39053">MHFTLGELAGRLGAELRGDATLVIRSAAGIKEAGPGDVTFLSNGKYRAHLETTSATAVIVGPAEADHEHPVPVLVVDDPYRTFLQVLHLFAPSLDLPPTGIDPSAIVDPGATLGERVAIGAHVVVRPGAVLEDDVVVMAGSYVGADSRIGARTLLYPNVVLRERVEVGARCILHSGAIVGSDGFGFAPTADGHVKIPQIGRVVVEDDVEIGANSAIDRATTGVTRIGRGTKIDNLVHIAHNVEIGANSVLCAQVGISGSTKLGSWVTLAGQAGLVGHIEIGDGARVGAQGGVTKSIPSGETVSGYPATNHARAQRVYASMRHLPDALRTLRSLEQRIEELEARLATSTPPARTETEFHETLREHARVSGGRKE</sequence>
<dbReference type="EMBL" id="JAGQHS010000045">
    <property type="protein sequence ID" value="MCA9756198.1"/>
    <property type="molecule type" value="Genomic_DNA"/>
</dbReference>
<evidence type="ECO:0000259" key="9">
    <source>
        <dbReference type="Pfam" id="PF04613"/>
    </source>
</evidence>
<evidence type="ECO:0000256" key="8">
    <source>
        <dbReference type="SAM" id="MobiDB-lite"/>
    </source>
</evidence>
<feature type="compositionally biased region" description="Basic and acidic residues" evidence="8">
    <location>
        <begin position="353"/>
        <end position="373"/>
    </location>
</feature>
<dbReference type="GO" id="GO:0009245">
    <property type="term" value="P:lipid A biosynthetic process"/>
    <property type="evidence" value="ECO:0007669"/>
    <property type="project" value="UniProtKB-UniRule"/>
</dbReference>
<dbReference type="Proteomes" id="UP000739538">
    <property type="component" value="Unassembled WGS sequence"/>
</dbReference>
<dbReference type="AlphaFoldDB" id="A0A956NE90"/>
<accession>A0A956NE90</accession>
<feature type="region of interest" description="Disordered" evidence="8">
    <location>
        <begin position="344"/>
        <end position="373"/>
    </location>
</feature>
<comment type="similarity">
    <text evidence="7">Belongs to the transferase hexapeptide repeat family. LpxD subfamily.</text>
</comment>
<keyword evidence="4 7" id="KW-0677">Repeat</keyword>
<evidence type="ECO:0000256" key="3">
    <source>
        <dbReference type="ARBA" id="ARBA00022679"/>
    </source>
</evidence>
<keyword evidence="5 7" id="KW-0443">Lipid metabolism</keyword>
<keyword evidence="1 7" id="KW-0444">Lipid biosynthesis</keyword>
<dbReference type="PANTHER" id="PTHR43378:SF2">
    <property type="entry name" value="UDP-3-O-ACYLGLUCOSAMINE N-ACYLTRANSFERASE 1, MITOCHONDRIAL-RELATED"/>
    <property type="match status" value="1"/>
</dbReference>
<dbReference type="EC" id="2.3.1.191" evidence="7"/>
<dbReference type="Gene3D" id="3.40.1390.10">
    <property type="entry name" value="MurE/MurF, N-terminal domain"/>
    <property type="match status" value="1"/>
</dbReference>
<dbReference type="PANTHER" id="PTHR43378">
    <property type="entry name" value="UDP-3-O-ACYLGLUCOSAMINE N-ACYLTRANSFERASE"/>
    <property type="match status" value="1"/>
</dbReference>
<evidence type="ECO:0000256" key="7">
    <source>
        <dbReference type="HAMAP-Rule" id="MF_00523"/>
    </source>
</evidence>
<evidence type="ECO:0000313" key="11">
    <source>
        <dbReference type="Proteomes" id="UP000739538"/>
    </source>
</evidence>
<dbReference type="CDD" id="cd03352">
    <property type="entry name" value="LbH_LpxD"/>
    <property type="match status" value="1"/>
</dbReference>
<evidence type="ECO:0000256" key="2">
    <source>
        <dbReference type="ARBA" id="ARBA00022556"/>
    </source>
</evidence>
<reference evidence="10" key="2">
    <citation type="journal article" date="2021" name="Microbiome">
        <title>Successional dynamics and alternative stable states in a saline activated sludge microbial community over 9 years.</title>
        <authorList>
            <person name="Wang Y."/>
            <person name="Ye J."/>
            <person name="Ju F."/>
            <person name="Liu L."/>
            <person name="Boyd J.A."/>
            <person name="Deng Y."/>
            <person name="Parks D.H."/>
            <person name="Jiang X."/>
            <person name="Yin X."/>
            <person name="Woodcroft B.J."/>
            <person name="Tyson G.W."/>
            <person name="Hugenholtz P."/>
            <person name="Polz M.F."/>
            <person name="Zhang T."/>
        </authorList>
    </citation>
    <scope>NUCLEOTIDE SEQUENCE</scope>
    <source>
        <strain evidence="10">HKST-UBA02</strain>
    </source>
</reference>
<evidence type="ECO:0000256" key="6">
    <source>
        <dbReference type="ARBA" id="ARBA00023315"/>
    </source>
</evidence>
<comment type="pathway">
    <text evidence="7">Bacterial outer membrane biogenesis; LPS lipid A biosynthesis.</text>
</comment>
<dbReference type="SUPFAM" id="SSF51161">
    <property type="entry name" value="Trimeric LpxA-like enzymes"/>
    <property type="match status" value="1"/>
</dbReference>
<comment type="subunit">
    <text evidence="7">Homotrimer.</text>
</comment>
<dbReference type="GO" id="GO:0103118">
    <property type="term" value="F:UDP-3-O-[(3R)-3-hydroxyacyl]-glucosamine N-acyltransferase activity"/>
    <property type="evidence" value="ECO:0007669"/>
    <property type="project" value="UniProtKB-EC"/>
</dbReference>
<dbReference type="GO" id="GO:0016020">
    <property type="term" value="C:membrane"/>
    <property type="evidence" value="ECO:0007669"/>
    <property type="project" value="GOC"/>
</dbReference>
<evidence type="ECO:0000256" key="4">
    <source>
        <dbReference type="ARBA" id="ARBA00022737"/>
    </source>
</evidence>
<evidence type="ECO:0000256" key="5">
    <source>
        <dbReference type="ARBA" id="ARBA00023098"/>
    </source>
</evidence>
<comment type="catalytic activity">
    <reaction evidence="7">
        <text>a UDP-3-O-[(3R)-3-hydroxyacyl]-alpha-D-glucosamine + a (3R)-hydroxyacyl-[ACP] = a UDP-2-N,3-O-bis[(3R)-3-hydroxyacyl]-alpha-D-glucosamine + holo-[ACP] + H(+)</text>
        <dbReference type="Rhea" id="RHEA:53836"/>
        <dbReference type="Rhea" id="RHEA-COMP:9685"/>
        <dbReference type="Rhea" id="RHEA-COMP:9945"/>
        <dbReference type="ChEBI" id="CHEBI:15378"/>
        <dbReference type="ChEBI" id="CHEBI:64479"/>
        <dbReference type="ChEBI" id="CHEBI:78827"/>
        <dbReference type="ChEBI" id="CHEBI:137740"/>
        <dbReference type="ChEBI" id="CHEBI:137748"/>
        <dbReference type="EC" id="2.3.1.191"/>
    </reaction>
</comment>
<dbReference type="InterPro" id="IPR001451">
    <property type="entry name" value="Hexapep"/>
</dbReference>
<dbReference type="Gene3D" id="2.160.10.10">
    <property type="entry name" value="Hexapeptide repeat proteins"/>
    <property type="match status" value="1"/>
</dbReference>
<organism evidence="10 11">
    <name type="scientific">Eiseniibacteriota bacterium</name>
    <dbReference type="NCBI Taxonomy" id="2212470"/>
    <lineage>
        <taxon>Bacteria</taxon>
        <taxon>Candidatus Eiseniibacteriota</taxon>
    </lineage>
</organism>
<reference evidence="10" key="1">
    <citation type="submission" date="2020-04" db="EMBL/GenBank/DDBJ databases">
        <authorList>
            <person name="Zhang T."/>
        </authorList>
    </citation>
    <scope>NUCLEOTIDE SEQUENCE</scope>
    <source>
        <strain evidence="10">HKST-UBA02</strain>
    </source>
</reference>
<dbReference type="NCBIfam" id="NF002060">
    <property type="entry name" value="PRK00892.1"/>
    <property type="match status" value="1"/>
</dbReference>
<dbReference type="Pfam" id="PF04613">
    <property type="entry name" value="LpxD"/>
    <property type="match status" value="1"/>
</dbReference>
<dbReference type="HAMAP" id="MF_00523">
    <property type="entry name" value="LpxD"/>
    <property type="match status" value="1"/>
</dbReference>
<feature type="domain" description="UDP-3-O-[3-hydroxymyristoyl] glucosamine N-acyltransferase non-repeat region" evidence="9">
    <location>
        <begin position="22"/>
        <end position="89"/>
    </location>
</feature>